<reference evidence="2" key="1">
    <citation type="journal article" date="2020" name="Stud. Mycol.">
        <title>101 Dothideomycetes genomes: a test case for predicting lifestyles and emergence of pathogens.</title>
        <authorList>
            <person name="Haridas S."/>
            <person name="Albert R."/>
            <person name="Binder M."/>
            <person name="Bloem J."/>
            <person name="Labutti K."/>
            <person name="Salamov A."/>
            <person name="Andreopoulos B."/>
            <person name="Baker S."/>
            <person name="Barry K."/>
            <person name="Bills G."/>
            <person name="Bluhm B."/>
            <person name="Cannon C."/>
            <person name="Castanera R."/>
            <person name="Culley D."/>
            <person name="Daum C."/>
            <person name="Ezra D."/>
            <person name="Gonzalez J."/>
            <person name="Henrissat B."/>
            <person name="Kuo A."/>
            <person name="Liang C."/>
            <person name="Lipzen A."/>
            <person name="Lutzoni F."/>
            <person name="Magnuson J."/>
            <person name="Mondo S."/>
            <person name="Nolan M."/>
            <person name="Ohm R."/>
            <person name="Pangilinan J."/>
            <person name="Park H.-J."/>
            <person name="Ramirez L."/>
            <person name="Alfaro M."/>
            <person name="Sun H."/>
            <person name="Tritt A."/>
            <person name="Yoshinaga Y."/>
            <person name="Zwiers L.-H."/>
            <person name="Turgeon B."/>
            <person name="Goodwin S."/>
            <person name="Spatafora J."/>
            <person name="Crous P."/>
            <person name="Grigoriev I."/>
        </authorList>
    </citation>
    <scope>NUCLEOTIDE SEQUENCE</scope>
    <source>
        <strain evidence="2">CBS 116005</strain>
    </source>
</reference>
<evidence type="ECO:0000313" key="3">
    <source>
        <dbReference type="Proteomes" id="UP000799436"/>
    </source>
</evidence>
<keyword evidence="3" id="KW-1185">Reference proteome</keyword>
<proteinExistence type="predicted"/>
<dbReference type="OrthoDB" id="430826at2759"/>
<keyword evidence="1" id="KW-0732">Signal</keyword>
<evidence type="ECO:0000313" key="2">
    <source>
        <dbReference type="EMBL" id="KAF2764467.1"/>
    </source>
</evidence>
<organism evidence="2 3">
    <name type="scientific">Teratosphaeria nubilosa</name>
    <dbReference type="NCBI Taxonomy" id="161662"/>
    <lineage>
        <taxon>Eukaryota</taxon>
        <taxon>Fungi</taxon>
        <taxon>Dikarya</taxon>
        <taxon>Ascomycota</taxon>
        <taxon>Pezizomycotina</taxon>
        <taxon>Dothideomycetes</taxon>
        <taxon>Dothideomycetidae</taxon>
        <taxon>Mycosphaerellales</taxon>
        <taxon>Teratosphaeriaceae</taxon>
        <taxon>Teratosphaeria</taxon>
    </lineage>
</organism>
<name>A0A6G1KV41_9PEZI</name>
<feature type="chain" id="PRO_5026123571" evidence="1">
    <location>
        <begin position="22"/>
        <end position="88"/>
    </location>
</feature>
<dbReference type="AlphaFoldDB" id="A0A6G1KV41"/>
<dbReference type="EMBL" id="ML995921">
    <property type="protein sequence ID" value="KAF2764467.1"/>
    <property type="molecule type" value="Genomic_DNA"/>
</dbReference>
<gene>
    <name evidence="2" type="ORF">EJ03DRAFT_331813</name>
</gene>
<protein>
    <submittedName>
        <fullName evidence="2">Uncharacterized protein</fullName>
    </submittedName>
</protein>
<dbReference type="Proteomes" id="UP000799436">
    <property type="component" value="Unassembled WGS sequence"/>
</dbReference>
<accession>A0A6G1KV41</accession>
<feature type="signal peptide" evidence="1">
    <location>
        <begin position="1"/>
        <end position="21"/>
    </location>
</feature>
<sequence>MHYHHRLLLIQLAALMGTAFAQCKTDLGEFRVTCSSNERYVISCDANNVGTIQTDCDQLGDCKCRKLSLGKLPVGAEYYYPETGAGCY</sequence>
<evidence type="ECO:0000256" key="1">
    <source>
        <dbReference type="SAM" id="SignalP"/>
    </source>
</evidence>